<comment type="caution">
    <text evidence="1">The sequence shown here is derived from an EMBL/GenBank/DDBJ whole genome shotgun (WGS) entry which is preliminary data.</text>
</comment>
<dbReference type="Proteomes" id="UP000565205">
    <property type="component" value="Unassembled WGS sequence"/>
</dbReference>
<gene>
    <name evidence="1" type="ORF">FHR90_001706</name>
    <name evidence="2" type="ORF">HUK83_10515</name>
</gene>
<dbReference type="EMBL" id="JABXXQ010000213">
    <property type="protein sequence ID" value="NVN30761.1"/>
    <property type="molecule type" value="Genomic_DNA"/>
</dbReference>
<name>A0A839UZX2_9PROT</name>
<dbReference type="Proteomes" id="UP000557688">
    <property type="component" value="Unassembled WGS sequence"/>
</dbReference>
<dbReference type="AlphaFoldDB" id="A0A839UZX2"/>
<evidence type="ECO:0000313" key="4">
    <source>
        <dbReference type="Proteomes" id="UP000565205"/>
    </source>
</evidence>
<evidence type="ECO:0000313" key="2">
    <source>
        <dbReference type="EMBL" id="NVN30761.1"/>
    </source>
</evidence>
<evidence type="ECO:0000313" key="3">
    <source>
        <dbReference type="Proteomes" id="UP000557688"/>
    </source>
</evidence>
<accession>A0A839UZX2</accession>
<reference evidence="1 3" key="2">
    <citation type="submission" date="2020-08" db="EMBL/GenBank/DDBJ databases">
        <title>Genomic Encyclopedia of Type Strains, Phase III (KMG-III): the genomes of soil and plant-associated and newly described type strains.</title>
        <authorList>
            <person name="Whitman W."/>
        </authorList>
    </citation>
    <scope>NUCLEOTIDE SEQUENCE [LARGE SCALE GENOMIC DNA]</scope>
    <source>
        <strain evidence="1 3">CECT 8088</strain>
    </source>
</reference>
<evidence type="ECO:0000313" key="1">
    <source>
        <dbReference type="EMBL" id="MBB3173874.1"/>
    </source>
</evidence>
<dbReference type="RefSeq" id="WP_176624556.1">
    <property type="nucleotide sequence ID" value="NZ_JABXXQ010000213.1"/>
</dbReference>
<proteinExistence type="predicted"/>
<organism evidence="1 3">
    <name type="scientific">Endobacter medicaginis</name>
    <dbReference type="NCBI Taxonomy" id="1181271"/>
    <lineage>
        <taxon>Bacteria</taxon>
        <taxon>Pseudomonadati</taxon>
        <taxon>Pseudomonadota</taxon>
        <taxon>Alphaproteobacteria</taxon>
        <taxon>Acetobacterales</taxon>
        <taxon>Acetobacteraceae</taxon>
        <taxon>Endobacter</taxon>
    </lineage>
</organism>
<reference evidence="2 4" key="1">
    <citation type="submission" date="2020-06" db="EMBL/GenBank/DDBJ databases">
        <title>Description of novel acetic acid bacteria.</title>
        <authorList>
            <person name="Sombolestani A."/>
        </authorList>
    </citation>
    <scope>NUCLEOTIDE SEQUENCE [LARGE SCALE GENOMIC DNA]</scope>
    <source>
        <strain evidence="2 4">LMG 26838</strain>
    </source>
</reference>
<dbReference type="EMBL" id="JACHXV010000005">
    <property type="protein sequence ID" value="MBB3173874.1"/>
    <property type="molecule type" value="Genomic_DNA"/>
</dbReference>
<keyword evidence="3" id="KW-1185">Reference proteome</keyword>
<sequence length="129" mass="14123">MSARMKVSVDEQRQQASLDLLPGSGLEGHIPLTLDQLTQLIFALGQARTQLLAHQPLPPLDSSPFSPVFKTQWAIQPEALTEGSVIAFQHPAYGAVGFVLAPNEIDRVVRTLTTHMGMVHSKPDEMRLS</sequence>
<protein>
    <submittedName>
        <fullName evidence="1">Uncharacterized protein</fullName>
    </submittedName>
</protein>